<dbReference type="PANTHER" id="PTHR42840">
    <property type="entry name" value="NAD(P)-BINDING ROSSMANN-FOLD SUPERFAMILY PROTEIN-RELATED"/>
    <property type="match status" value="1"/>
</dbReference>
<dbReference type="InterPro" id="IPR000683">
    <property type="entry name" value="Gfo/Idh/MocA-like_OxRdtase_N"/>
</dbReference>
<feature type="domain" description="Gfo/Idh/MocA-like oxidoreductase N-terminal" evidence="1">
    <location>
        <begin position="105"/>
        <end position="162"/>
    </location>
</feature>
<protein>
    <recommendedName>
        <fullName evidence="1">Gfo/Idh/MocA-like oxidoreductase N-terminal domain-containing protein</fullName>
    </recommendedName>
</protein>
<dbReference type="Gene3D" id="3.40.50.720">
    <property type="entry name" value="NAD(P)-binding Rossmann-like Domain"/>
    <property type="match status" value="1"/>
</dbReference>
<dbReference type="GO" id="GO:0000166">
    <property type="term" value="F:nucleotide binding"/>
    <property type="evidence" value="ECO:0007669"/>
    <property type="project" value="InterPro"/>
</dbReference>
<dbReference type="GO" id="GO:0016491">
    <property type="term" value="F:oxidoreductase activity"/>
    <property type="evidence" value="ECO:0007669"/>
    <property type="project" value="TreeGrafter"/>
</dbReference>
<dbReference type="OrthoDB" id="2127032at2759"/>
<dbReference type="Pfam" id="PF01408">
    <property type="entry name" value="GFO_IDH_MocA"/>
    <property type="match status" value="1"/>
</dbReference>
<dbReference type="Gene3D" id="3.30.360.10">
    <property type="entry name" value="Dihydrodipicolinate Reductase, domain 2"/>
    <property type="match status" value="1"/>
</dbReference>
<evidence type="ECO:0000313" key="3">
    <source>
        <dbReference type="Proteomes" id="UP000053259"/>
    </source>
</evidence>
<organism evidence="2 3">
    <name type="scientific">Verruconis gallopava</name>
    <dbReference type="NCBI Taxonomy" id="253628"/>
    <lineage>
        <taxon>Eukaryota</taxon>
        <taxon>Fungi</taxon>
        <taxon>Dikarya</taxon>
        <taxon>Ascomycota</taxon>
        <taxon>Pezizomycotina</taxon>
        <taxon>Dothideomycetes</taxon>
        <taxon>Pleosporomycetidae</taxon>
        <taxon>Venturiales</taxon>
        <taxon>Sympoventuriaceae</taxon>
        <taxon>Verruconis</taxon>
    </lineage>
</organism>
<dbReference type="SUPFAM" id="SSF51735">
    <property type="entry name" value="NAD(P)-binding Rossmann-fold domains"/>
    <property type="match status" value="1"/>
</dbReference>
<dbReference type="Proteomes" id="UP000053259">
    <property type="component" value="Unassembled WGS sequence"/>
</dbReference>
<dbReference type="AlphaFoldDB" id="A0A0D2AIM5"/>
<gene>
    <name evidence="2" type="ORF">PV09_02853</name>
</gene>
<dbReference type="GO" id="GO:0005737">
    <property type="term" value="C:cytoplasm"/>
    <property type="evidence" value="ECO:0007669"/>
    <property type="project" value="TreeGrafter"/>
</dbReference>
<dbReference type="InParanoid" id="A0A0D2AIM5"/>
<dbReference type="InterPro" id="IPR036291">
    <property type="entry name" value="NAD(P)-bd_dom_sf"/>
</dbReference>
<evidence type="ECO:0000313" key="2">
    <source>
        <dbReference type="EMBL" id="KIW06400.1"/>
    </source>
</evidence>
<keyword evidence="3" id="KW-1185">Reference proteome</keyword>
<dbReference type="HOGENOM" id="CLU_039854_1_0_1"/>
<dbReference type="EMBL" id="KN847535">
    <property type="protein sequence ID" value="KIW06400.1"/>
    <property type="molecule type" value="Genomic_DNA"/>
</dbReference>
<dbReference type="PANTHER" id="PTHR42840:SF6">
    <property type="entry name" value="BINDING ROSSMANN FOLD OXIDOREDUCTASE, PUTATIVE (AFU_ORTHOLOGUE AFUA_3G11930)-RELATED"/>
    <property type="match status" value="1"/>
</dbReference>
<reference evidence="2 3" key="1">
    <citation type="submission" date="2015-01" db="EMBL/GenBank/DDBJ databases">
        <title>The Genome Sequence of Ochroconis gallopava CBS43764.</title>
        <authorList>
            <consortium name="The Broad Institute Genomics Platform"/>
            <person name="Cuomo C."/>
            <person name="de Hoog S."/>
            <person name="Gorbushina A."/>
            <person name="Stielow B."/>
            <person name="Teixiera M."/>
            <person name="Abouelleil A."/>
            <person name="Chapman S.B."/>
            <person name="Priest M."/>
            <person name="Young S.K."/>
            <person name="Wortman J."/>
            <person name="Nusbaum C."/>
            <person name="Birren B."/>
        </authorList>
    </citation>
    <scope>NUCLEOTIDE SEQUENCE [LARGE SCALE GENOMIC DNA]</scope>
    <source>
        <strain evidence="2 3">CBS 43764</strain>
    </source>
</reference>
<sequence length="415" mass="45907">MAPLNVLMVGTGEYTTGFVGGGASGSDKKVGVVGLTLFDLRRRGKVGKLSMVGTTGSKFPAIREHLRKNISEVYNGLDTSFDAYPKGDVRDPDAYKTAIDALSPGDAITVFTPDPTHYPIAMYAIQRGIHVMLTKPAVMTLAHHQELIEEARKHNVFVYVEHHKRYDPAYADARHRATSGKLGDFNYFYSYMSQPKSQLETFKAWAGKDSDISYYLNSHHIDVCESMAPEWRPVRVTGSASKGIATDLGCVPQTEDTITLLVDWVKKDGSGKRATGVYTASWTAPQKAGVHSNQYFHWMGSKGEIRIDQAKRGYNVTEDESGLSWYNPFYMKYAPDEAGNFAGQSGYGYISFEKFVDAVTDLKEGKVTLDELDGRPLPTLKNTIATGAILEAGRRSLDEKRSVEIVEENGVWTLI</sequence>
<dbReference type="GO" id="GO:0006740">
    <property type="term" value="P:NADPH regeneration"/>
    <property type="evidence" value="ECO:0007669"/>
    <property type="project" value="TreeGrafter"/>
</dbReference>
<dbReference type="GeneID" id="27310826"/>
<accession>A0A0D2AIM5</accession>
<dbReference type="RefSeq" id="XP_016216269.1">
    <property type="nucleotide sequence ID" value="XM_016355963.1"/>
</dbReference>
<dbReference type="STRING" id="253628.A0A0D2AIM5"/>
<dbReference type="VEuPathDB" id="FungiDB:PV09_02853"/>
<name>A0A0D2AIM5_9PEZI</name>
<dbReference type="FunFam" id="3.40.50.720:FF:000778">
    <property type="entry name" value="NAD binding Rossmann fold oxidoreductase, putative"/>
    <property type="match status" value="1"/>
</dbReference>
<proteinExistence type="predicted"/>
<evidence type="ECO:0000259" key="1">
    <source>
        <dbReference type="Pfam" id="PF01408"/>
    </source>
</evidence>
<dbReference type="FunFam" id="3.30.360.10:FF:000030">
    <property type="entry name" value="NAD binding Rossmann fold oxidoreductase"/>
    <property type="match status" value="1"/>
</dbReference>
<dbReference type="SUPFAM" id="SSF55347">
    <property type="entry name" value="Glyceraldehyde-3-phosphate dehydrogenase-like, C-terminal domain"/>
    <property type="match status" value="1"/>
</dbReference>